<protein>
    <submittedName>
        <fullName evidence="1">T9SS type A sorting domain-containing protein</fullName>
    </submittedName>
</protein>
<organism evidence="1">
    <name type="scientific">candidate division WOR-3 bacterium</name>
    <dbReference type="NCBI Taxonomy" id="2052148"/>
    <lineage>
        <taxon>Bacteria</taxon>
        <taxon>Bacteria division WOR-3</taxon>
    </lineage>
</organism>
<name>A0A7V0Z615_UNCW3</name>
<dbReference type="AlphaFoldDB" id="A0A7V0Z615"/>
<comment type="caution">
    <text evidence="1">The sequence shown here is derived from an EMBL/GenBank/DDBJ whole genome shotgun (WGS) entry which is preliminary data.</text>
</comment>
<dbReference type="PANTHER" id="PTHR42754">
    <property type="entry name" value="ENDOGLUCANASE"/>
    <property type="match status" value="1"/>
</dbReference>
<reference evidence="1" key="1">
    <citation type="journal article" date="2020" name="mSystems">
        <title>Genome- and Community-Level Interaction Insights into Carbon Utilization and Element Cycling Functions of Hydrothermarchaeota in Hydrothermal Sediment.</title>
        <authorList>
            <person name="Zhou Z."/>
            <person name="Liu Y."/>
            <person name="Xu W."/>
            <person name="Pan J."/>
            <person name="Luo Z.H."/>
            <person name="Li M."/>
        </authorList>
    </citation>
    <scope>NUCLEOTIDE SEQUENCE [LARGE SCALE GENOMIC DNA]</scope>
    <source>
        <strain evidence="1">SpSt-258</strain>
    </source>
</reference>
<dbReference type="InterPro" id="IPR026444">
    <property type="entry name" value="Secre_tail"/>
</dbReference>
<accession>A0A7V0Z615</accession>
<dbReference type="NCBIfam" id="TIGR04183">
    <property type="entry name" value="Por_Secre_tail"/>
    <property type="match status" value="1"/>
</dbReference>
<evidence type="ECO:0000313" key="1">
    <source>
        <dbReference type="EMBL" id="HDY59321.1"/>
    </source>
</evidence>
<proteinExistence type="predicted"/>
<dbReference type="PANTHER" id="PTHR42754:SF1">
    <property type="entry name" value="LIPOPROTEIN"/>
    <property type="match status" value="1"/>
</dbReference>
<dbReference type="PROSITE" id="PS51257">
    <property type="entry name" value="PROKAR_LIPOPROTEIN"/>
    <property type="match status" value="1"/>
</dbReference>
<sequence>MWRYIFAGHTQSFGYGCDVYVIKTDSLGDTLWTRSYYGIGGGAEGNVIQKTFDGGYIIAGYIVTPTNEGEIFLIKIDSLGNLLWNKTIGGLWEEDAYSIKQTSDSGYVIAGVTLPYGAEYFDLYLVKIGPDIGGAEEIKQSKNMVFNIFPNPARTYFIVQSLTPIKRIKIFNITGELKQDFIFGDFNILSAKIPTTRFKSGVYFI</sequence>
<gene>
    <name evidence="1" type="ORF">ENP86_07210</name>
</gene>
<dbReference type="EMBL" id="DSKY01000018">
    <property type="protein sequence ID" value="HDY59321.1"/>
    <property type="molecule type" value="Genomic_DNA"/>
</dbReference>